<feature type="compositionally biased region" description="Basic and acidic residues" evidence="1">
    <location>
        <begin position="90"/>
        <end position="100"/>
    </location>
</feature>
<dbReference type="Proteomes" id="UP001519460">
    <property type="component" value="Unassembled WGS sequence"/>
</dbReference>
<dbReference type="AlphaFoldDB" id="A0ABD0LXQ6"/>
<protein>
    <submittedName>
        <fullName evidence="2">Uncharacterized protein</fullName>
    </submittedName>
</protein>
<accession>A0ABD0LXQ6</accession>
<proteinExistence type="predicted"/>
<name>A0ABD0LXQ6_9CAEN</name>
<dbReference type="EMBL" id="JACVVK020000016">
    <property type="protein sequence ID" value="KAK7504272.1"/>
    <property type="molecule type" value="Genomic_DNA"/>
</dbReference>
<comment type="caution">
    <text evidence="2">The sequence shown here is derived from an EMBL/GenBank/DDBJ whole genome shotgun (WGS) entry which is preliminary data.</text>
</comment>
<organism evidence="2 3">
    <name type="scientific">Batillaria attramentaria</name>
    <dbReference type="NCBI Taxonomy" id="370345"/>
    <lineage>
        <taxon>Eukaryota</taxon>
        <taxon>Metazoa</taxon>
        <taxon>Spiralia</taxon>
        <taxon>Lophotrochozoa</taxon>
        <taxon>Mollusca</taxon>
        <taxon>Gastropoda</taxon>
        <taxon>Caenogastropoda</taxon>
        <taxon>Sorbeoconcha</taxon>
        <taxon>Cerithioidea</taxon>
        <taxon>Batillariidae</taxon>
        <taxon>Batillaria</taxon>
    </lineage>
</organism>
<feature type="compositionally biased region" description="Polar residues" evidence="1">
    <location>
        <begin position="80"/>
        <end position="89"/>
    </location>
</feature>
<evidence type="ECO:0000313" key="2">
    <source>
        <dbReference type="EMBL" id="KAK7504272.1"/>
    </source>
</evidence>
<keyword evidence="3" id="KW-1185">Reference proteome</keyword>
<gene>
    <name evidence="2" type="ORF">BaRGS_00004576</name>
</gene>
<evidence type="ECO:0000313" key="3">
    <source>
        <dbReference type="Proteomes" id="UP001519460"/>
    </source>
</evidence>
<evidence type="ECO:0000256" key="1">
    <source>
        <dbReference type="SAM" id="MobiDB-lite"/>
    </source>
</evidence>
<feature type="region of interest" description="Disordered" evidence="1">
    <location>
        <begin position="80"/>
        <end position="100"/>
    </location>
</feature>
<reference evidence="2 3" key="1">
    <citation type="journal article" date="2023" name="Sci. Data">
        <title>Genome assembly of the Korean intertidal mud-creeper Batillaria attramentaria.</title>
        <authorList>
            <person name="Patra A.K."/>
            <person name="Ho P.T."/>
            <person name="Jun S."/>
            <person name="Lee S.J."/>
            <person name="Kim Y."/>
            <person name="Won Y.J."/>
        </authorList>
    </citation>
    <scope>NUCLEOTIDE SEQUENCE [LARGE SCALE GENOMIC DNA]</scope>
    <source>
        <strain evidence="2">Wonlab-2016</strain>
    </source>
</reference>
<sequence>MQDGRDDSVSFYVVCVPNCGSKVRCTITCWGRRDRKDTANADKNCLLSLRKALLFGNTGQEIGTGLETEGHKSSVCNQTHISGIRSGNNGEKRDRGEKFL</sequence>